<dbReference type="InterPro" id="IPR015421">
    <property type="entry name" value="PyrdxlP-dep_Trfase_major"/>
</dbReference>
<dbReference type="Pfam" id="PF00155">
    <property type="entry name" value="Aminotran_1_2"/>
    <property type="match status" value="1"/>
</dbReference>
<accession>A0A9Q3C5J6</accession>
<dbReference type="Gene3D" id="3.90.1150.10">
    <property type="entry name" value="Aspartate Aminotransferase, domain 1"/>
    <property type="match status" value="1"/>
</dbReference>
<dbReference type="InterPro" id="IPR050087">
    <property type="entry name" value="AON_synthase_class-II"/>
</dbReference>
<feature type="domain" description="Aminotransferase class I/classII large" evidence="6">
    <location>
        <begin position="136"/>
        <end position="522"/>
    </location>
</feature>
<comment type="similarity">
    <text evidence="2">Belongs to the class-II pyridoxal-phosphate-dependent aminotransferase family. BioF subfamily.</text>
</comment>
<evidence type="ECO:0000313" key="7">
    <source>
        <dbReference type="EMBL" id="MBW0477378.1"/>
    </source>
</evidence>
<comment type="caution">
    <text evidence="7">The sequence shown here is derived from an EMBL/GenBank/DDBJ whole genome shotgun (WGS) entry which is preliminary data.</text>
</comment>
<dbReference type="GO" id="GO:0016740">
    <property type="term" value="F:transferase activity"/>
    <property type="evidence" value="ECO:0007669"/>
    <property type="project" value="UniProtKB-KW"/>
</dbReference>
<protein>
    <recommendedName>
        <fullName evidence="6">Aminotransferase class I/classII large domain-containing protein</fullName>
    </recommendedName>
</protein>
<dbReference type="EMBL" id="AVOT02004788">
    <property type="protein sequence ID" value="MBW0477378.1"/>
    <property type="molecule type" value="Genomic_DNA"/>
</dbReference>
<dbReference type="AlphaFoldDB" id="A0A9Q3C5J6"/>
<dbReference type="OrthoDB" id="2382073at2759"/>
<feature type="region of interest" description="Disordered" evidence="5">
    <location>
        <begin position="17"/>
        <end position="48"/>
    </location>
</feature>
<organism evidence="7 8">
    <name type="scientific">Austropuccinia psidii MF-1</name>
    <dbReference type="NCBI Taxonomy" id="1389203"/>
    <lineage>
        <taxon>Eukaryota</taxon>
        <taxon>Fungi</taxon>
        <taxon>Dikarya</taxon>
        <taxon>Basidiomycota</taxon>
        <taxon>Pucciniomycotina</taxon>
        <taxon>Pucciniomycetes</taxon>
        <taxon>Pucciniales</taxon>
        <taxon>Sphaerophragmiaceae</taxon>
        <taxon>Austropuccinia</taxon>
    </lineage>
</organism>
<keyword evidence="3" id="KW-0808">Transferase</keyword>
<dbReference type="InterPro" id="IPR004839">
    <property type="entry name" value="Aminotransferase_I/II_large"/>
</dbReference>
<dbReference type="GO" id="GO:0009102">
    <property type="term" value="P:biotin biosynthetic process"/>
    <property type="evidence" value="ECO:0007669"/>
    <property type="project" value="TreeGrafter"/>
</dbReference>
<sequence>MNDILWGFLRQSNPVDSPRWGSGPFTGGSRPSSRSQIDGAPPGHPCRPATLAKPAFAPLALHRIVCQTVSRRFAQSLGFGIRIASARLMKHYPSIILRSLAPQPTWVQPQQSIDSPDQGNHPQVGPTQPATNQKALIDFSSNDYLSLSLSPQLRNIIKDRLLLSDEPLLGPSSSRLLDGNTALHRKLEDHLTDFFIGKSGLLFNTGFDANVGIWSTLPAANDWVLYDSQIHASVHDGLRLSRTPSNHRIPFSHNSVAALESNLSAILATDVEVRAGRASVFVSVESLYSMDGDLCPLEEMCCLLENLFKSHRNAYLIVDEAHSTGLYGPSGRGLVCALSLADRVLIRLHTFGKAAACSGAIVIAPILIRDYLINYARPLIFSTVMNRMNVIALDCIISEFKSDRRHHAALQLEQLCRHLATKLGLLLSKHHITPVEAESSRPPHVLLTVPRTVISPMPSGFFSPIIPILSQRPRELARFLYHKGCLLRPIGTPTVPTGREQVRVCIHASQSIDQIDYLVEQLERWIIKHSSFHHL</sequence>
<dbReference type="PANTHER" id="PTHR13693">
    <property type="entry name" value="CLASS II AMINOTRANSFERASE/8-AMINO-7-OXONONANOATE SYNTHASE"/>
    <property type="match status" value="1"/>
</dbReference>
<dbReference type="PANTHER" id="PTHR13693:SF77">
    <property type="entry name" value="8-AMINO-7-OXONONANOATE SYNTHASE"/>
    <property type="match status" value="1"/>
</dbReference>
<evidence type="ECO:0000256" key="1">
    <source>
        <dbReference type="ARBA" id="ARBA00001933"/>
    </source>
</evidence>
<keyword evidence="8" id="KW-1185">Reference proteome</keyword>
<evidence type="ECO:0000256" key="3">
    <source>
        <dbReference type="ARBA" id="ARBA00022679"/>
    </source>
</evidence>
<feature type="region of interest" description="Disordered" evidence="5">
    <location>
        <begin position="107"/>
        <end position="130"/>
    </location>
</feature>
<evidence type="ECO:0000313" key="8">
    <source>
        <dbReference type="Proteomes" id="UP000765509"/>
    </source>
</evidence>
<evidence type="ECO:0000256" key="4">
    <source>
        <dbReference type="ARBA" id="ARBA00022898"/>
    </source>
</evidence>
<dbReference type="GO" id="GO:0030170">
    <property type="term" value="F:pyridoxal phosphate binding"/>
    <property type="evidence" value="ECO:0007669"/>
    <property type="project" value="InterPro"/>
</dbReference>
<dbReference type="Gene3D" id="3.40.640.10">
    <property type="entry name" value="Type I PLP-dependent aspartate aminotransferase-like (Major domain)"/>
    <property type="match status" value="1"/>
</dbReference>
<proteinExistence type="inferred from homology"/>
<keyword evidence="4" id="KW-0663">Pyridoxal phosphate</keyword>
<dbReference type="InterPro" id="IPR015424">
    <property type="entry name" value="PyrdxlP-dep_Trfase"/>
</dbReference>
<dbReference type="InterPro" id="IPR015422">
    <property type="entry name" value="PyrdxlP-dep_Trfase_small"/>
</dbReference>
<reference evidence="7" key="1">
    <citation type="submission" date="2021-03" db="EMBL/GenBank/DDBJ databases">
        <title>Draft genome sequence of rust myrtle Austropuccinia psidii MF-1, a brazilian biotype.</title>
        <authorList>
            <person name="Quecine M.C."/>
            <person name="Pachon D.M.R."/>
            <person name="Bonatelli M.L."/>
            <person name="Correr F.H."/>
            <person name="Franceschini L.M."/>
            <person name="Leite T.F."/>
            <person name="Margarido G.R.A."/>
            <person name="Almeida C.A."/>
            <person name="Ferrarezi J.A."/>
            <person name="Labate C.A."/>
        </authorList>
    </citation>
    <scope>NUCLEOTIDE SEQUENCE</scope>
    <source>
        <strain evidence="7">MF-1</strain>
    </source>
</reference>
<evidence type="ECO:0000256" key="5">
    <source>
        <dbReference type="SAM" id="MobiDB-lite"/>
    </source>
</evidence>
<name>A0A9Q3C5J6_9BASI</name>
<evidence type="ECO:0000256" key="2">
    <source>
        <dbReference type="ARBA" id="ARBA00010008"/>
    </source>
</evidence>
<dbReference type="SUPFAM" id="SSF53383">
    <property type="entry name" value="PLP-dependent transferases"/>
    <property type="match status" value="1"/>
</dbReference>
<evidence type="ECO:0000259" key="6">
    <source>
        <dbReference type="Pfam" id="PF00155"/>
    </source>
</evidence>
<comment type="cofactor">
    <cofactor evidence="1">
        <name>pyridoxal 5'-phosphate</name>
        <dbReference type="ChEBI" id="CHEBI:597326"/>
    </cofactor>
</comment>
<gene>
    <name evidence="7" type="ORF">O181_017093</name>
</gene>
<dbReference type="Proteomes" id="UP000765509">
    <property type="component" value="Unassembled WGS sequence"/>
</dbReference>